<dbReference type="GO" id="GO:0010420">
    <property type="term" value="F:polyprenyldihydroxybenzoate methyltransferase activity"/>
    <property type="evidence" value="ECO:0007669"/>
    <property type="project" value="InterPro"/>
</dbReference>
<feature type="binding site" evidence="5">
    <location>
        <position position="35"/>
    </location>
    <ligand>
        <name>S-adenosyl-L-methionine</name>
        <dbReference type="ChEBI" id="CHEBI:59789"/>
    </ligand>
</feature>
<evidence type="ECO:0000256" key="4">
    <source>
        <dbReference type="ARBA" id="ARBA00022691"/>
    </source>
</evidence>
<evidence type="ECO:0000313" key="7">
    <source>
        <dbReference type="EMBL" id="AIA54971.1"/>
    </source>
</evidence>
<comment type="catalytic activity">
    <reaction evidence="5">
        <text>a 3-(all-trans-polyprenyl)benzene-1,2-diol + S-adenosyl-L-methionine = a 2-methoxy-6-(all-trans-polyprenyl)phenol + S-adenosyl-L-homocysteine + H(+)</text>
        <dbReference type="Rhea" id="RHEA:31411"/>
        <dbReference type="Rhea" id="RHEA-COMP:9550"/>
        <dbReference type="Rhea" id="RHEA-COMP:9551"/>
        <dbReference type="ChEBI" id="CHEBI:15378"/>
        <dbReference type="ChEBI" id="CHEBI:57856"/>
        <dbReference type="ChEBI" id="CHEBI:59789"/>
        <dbReference type="ChEBI" id="CHEBI:62729"/>
        <dbReference type="ChEBI" id="CHEBI:62731"/>
        <dbReference type="EC" id="2.1.1.222"/>
    </reaction>
</comment>
<dbReference type="GO" id="GO:0061542">
    <property type="term" value="F:3-demethylubiquinol 3-O-methyltransferase activity"/>
    <property type="evidence" value="ECO:0007669"/>
    <property type="project" value="UniProtKB-UniRule"/>
</dbReference>
<sequence>MNVDSTEIEKFGAMAQDWWDDKGPLRTLHQINPVRLEFIRRGCGGRLEGLRVVDVGCGAGILSEAMARAGAKVLGVDLAESALAAARKHAEQGDQDLSKTLEYRAIAVEDLAAEAAGSFDVVTCMEMLEHVPEPQSVVRACAKLLRPGGQVFFATINRNPKSYLLAILGAEYVLGLIPRGTHDYEKLIRPSELLDMARTAGLQLEELKGMHYDPIRGRARLVDDVSVNYLCRSRRVDSA</sequence>
<keyword evidence="2 5" id="KW-0808">Transferase</keyword>
<dbReference type="EC" id="2.1.1.64" evidence="5"/>
<feature type="domain" description="Methyltransferase type 11" evidence="6">
    <location>
        <begin position="53"/>
        <end position="153"/>
    </location>
</feature>
<dbReference type="PANTHER" id="PTHR43464">
    <property type="entry name" value="METHYLTRANSFERASE"/>
    <property type="match status" value="1"/>
</dbReference>
<dbReference type="HAMAP" id="MF_00472">
    <property type="entry name" value="UbiG"/>
    <property type="match status" value="1"/>
</dbReference>
<comment type="catalytic activity">
    <reaction evidence="5">
        <text>a 3-demethylubiquinol + S-adenosyl-L-methionine = a ubiquinol + S-adenosyl-L-homocysteine + H(+)</text>
        <dbReference type="Rhea" id="RHEA:44380"/>
        <dbReference type="Rhea" id="RHEA-COMP:9566"/>
        <dbReference type="Rhea" id="RHEA-COMP:10914"/>
        <dbReference type="ChEBI" id="CHEBI:15378"/>
        <dbReference type="ChEBI" id="CHEBI:17976"/>
        <dbReference type="ChEBI" id="CHEBI:57856"/>
        <dbReference type="ChEBI" id="CHEBI:59789"/>
        <dbReference type="ChEBI" id="CHEBI:84422"/>
        <dbReference type="EC" id="2.1.1.64"/>
    </reaction>
</comment>
<dbReference type="Proteomes" id="UP000005522">
    <property type="component" value="Chromosome"/>
</dbReference>
<dbReference type="EMBL" id="CP005986">
    <property type="protein sequence ID" value="AIA54971.1"/>
    <property type="molecule type" value="Genomic_DNA"/>
</dbReference>
<dbReference type="NCBIfam" id="TIGR01983">
    <property type="entry name" value="UbiG"/>
    <property type="match status" value="1"/>
</dbReference>
<protein>
    <recommendedName>
        <fullName evidence="5">Ubiquinone biosynthesis O-methyltransferase</fullName>
    </recommendedName>
    <alternativeName>
        <fullName evidence="5">2-polyprenyl-6-hydroxyphenol methylase</fullName>
        <ecNumber evidence="5">2.1.1.222</ecNumber>
    </alternativeName>
    <alternativeName>
        <fullName evidence="5">3-demethylubiquinone 3-O-methyltransferase</fullName>
        <ecNumber evidence="5">2.1.1.64</ecNumber>
    </alternativeName>
</protein>
<dbReference type="InterPro" id="IPR013216">
    <property type="entry name" value="Methyltransf_11"/>
</dbReference>
<feature type="binding site" evidence="5">
    <location>
        <position position="77"/>
    </location>
    <ligand>
        <name>S-adenosyl-L-methionine</name>
        <dbReference type="ChEBI" id="CHEBI:59789"/>
    </ligand>
</feature>
<name>A0A059ZY95_ACICK</name>
<dbReference type="KEGG" id="acz:Acaty_c1101"/>
<proteinExistence type="inferred from homology"/>
<comment type="pathway">
    <text evidence="5">Cofactor biosynthesis; ubiquinone biosynthesis.</text>
</comment>
<gene>
    <name evidence="5" type="primary">ubiG</name>
    <name evidence="7" type="ORF">Acaty_c1101</name>
</gene>
<dbReference type="Pfam" id="PF08241">
    <property type="entry name" value="Methyltransf_11"/>
    <property type="match status" value="1"/>
</dbReference>
<comment type="similarity">
    <text evidence="5">Belongs to the methyltransferase superfamily. UbiG/COQ3 family.</text>
</comment>
<evidence type="ECO:0000256" key="3">
    <source>
        <dbReference type="ARBA" id="ARBA00022688"/>
    </source>
</evidence>
<dbReference type="UniPathway" id="UPA00232"/>
<keyword evidence="7" id="KW-0830">Ubiquinone</keyword>
<dbReference type="eggNOG" id="COG2227">
    <property type="taxonomic scope" value="Bacteria"/>
</dbReference>
<dbReference type="SUPFAM" id="SSF53335">
    <property type="entry name" value="S-adenosyl-L-methionine-dependent methyltransferases"/>
    <property type="match status" value="1"/>
</dbReference>
<evidence type="ECO:0000313" key="8">
    <source>
        <dbReference type="Proteomes" id="UP000005522"/>
    </source>
</evidence>
<dbReference type="RefSeq" id="WP_004871675.1">
    <property type="nucleotide sequence ID" value="NZ_CP005986.1"/>
</dbReference>
<accession>A0A059ZY95</accession>
<evidence type="ECO:0000259" key="6">
    <source>
        <dbReference type="Pfam" id="PF08241"/>
    </source>
</evidence>
<comment type="function">
    <text evidence="5">O-methyltransferase that catalyzes the 2 O-methylation steps in the ubiquinone biosynthetic pathway.</text>
</comment>
<dbReference type="PANTHER" id="PTHR43464:SF19">
    <property type="entry name" value="UBIQUINONE BIOSYNTHESIS O-METHYLTRANSFERASE, MITOCHONDRIAL"/>
    <property type="match status" value="1"/>
</dbReference>
<feature type="binding site" evidence="5">
    <location>
        <position position="125"/>
    </location>
    <ligand>
        <name>S-adenosyl-L-methionine</name>
        <dbReference type="ChEBI" id="CHEBI:59789"/>
    </ligand>
</feature>
<keyword evidence="4 5" id="KW-0949">S-adenosyl-L-methionine</keyword>
<dbReference type="InterPro" id="IPR029063">
    <property type="entry name" value="SAM-dependent_MTases_sf"/>
</dbReference>
<dbReference type="HOGENOM" id="CLU_042432_5_0_6"/>
<evidence type="ECO:0000256" key="2">
    <source>
        <dbReference type="ARBA" id="ARBA00022679"/>
    </source>
</evidence>
<dbReference type="GO" id="GO:0032259">
    <property type="term" value="P:methylation"/>
    <property type="evidence" value="ECO:0007669"/>
    <property type="project" value="UniProtKB-KW"/>
</dbReference>
<dbReference type="CDD" id="cd02440">
    <property type="entry name" value="AdoMet_MTases"/>
    <property type="match status" value="1"/>
</dbReference>
<dbReference type="EC" id="2.1.1.222" evidence="5"/>
<reference evidence="7 8" key="1">
    <citation type="journal article" date="2009" name="J. Bacteriol.">
        <title>Draft genome sequence of the extremely acidophilic bacterium Acidithiobacillus caldus ATCC 51756 reveals metabolic versatility in the genus Acidithiobacillus.</title>
        <authorList>
            <person name="Valdes J."/>
            <person name="Quatrini R."/>
            <person name="Hallberg K."/>
            <person name="Dopson M."/>
            <person name="Valenzuela P.D."/>
            <person name="Holmes D.S."/>
        </authorList>
    </citation>
    <scope>NUCLEOTIDE SEQUENCE [LARGE SCALE GENOMIC DNA]</scope>
    <source>
        <strain evidence="8">ATCC 51756 / DSM 8584 / KU</strain>
    </source>
</reference>
<feature type="binding site" evidence="5">
    <location>
        <position position="56"/>
    </location>
    <ligand>
        <name>S-adenosyl-L-methionine</name>
        <dbReference type="ChEBI" id="CHEBI:59789"/>
    </ligand>
</feature>
<dbReference type="InterPro" id="IPR010233">
    <property type="entry name" value="UbiG_MeTrfase"/>
</dbReference>
<organism evidence="7 8">
    <name type="scientific">Acidithiobacillus caldus (strain ATCC 51756 / DSM 8584 / KU)</name>
    <dbReference type="NCBI Taxonomy" id="637389"/>
    <lineage>
        <taxon>Bacteria</taxon>
        <taxon>Pseudomonadati</taxon>
        <taxon>Pseudomonadota</taxon>
        <taxon>Acidithiobacillia</taxon>
        <taxon>Acidithiobacillales</taxon>
        <taxon>Acidithiobacillaceae</taxon>
        <taxon>Acidithiobacillus</taxon>
    </lineage>
</organism>
<evidence type="ECO:0000256" key="5">
    <source>
        <dbReference type="HAMAP-Rule" id="MF_00472"/>
    </source>
</evidence>
<keyword evidence="3 5" id="KW-0831">Ubiquinone biosynthesis</keyword>
<dbReference type="Gene3D" id="3.40.50.150">
    <property type="entry name" value="Vaccinia Virus protein VP39"/>
    <property type="match status" value="1"/>
</dbReference>
<evidence type="ECO:0000256" key="1">
    <source>
        <dbReference type="ARBA" id="ARBA00022603"/>
    </source>
</evidence>
<keyword evidence="1 5" id="KW-0489">Methyltransferase</keyword>
<dbReference type="GO" id="GO:0102208">
    <property type="term" value="F:2-polyprenyl-6-hydroxyphenol methylase activity"/>
    <property type="evidence" value="ECO:0007669"/>
    <property type="project" value="UniProtKB-EC"/>
</dbReference>
<dbReference type="AlphaFoldDB" id="A0A059ZY95"/>